<reference evidence="3 4" key="1">
    <citation type="submission" date="2019-02" db="EMBL/GenBank/DDBJ databases">
        <title>Genome sequence of the sea-ice species Brumimicrobium glaciale.</title>
        <authorList>
            <person name="Bowman J.P."/>
        </authorList>
    </citation>
    <scope>NUCLEOTIDE SEQUENCE [LARGE SCALE GENOMIC DNA]</scope>
    <source>
        <strain evidence="3 4">IC156</strain>
    </source>
</reference>
<protein>
    <recommendedName>
        <fullName evidence="5">Rad50/SbcC-type AAA domain-containing protein</fullName>
    </recommendedName>
</protein>
<dbReference type="PANTHER" id="PTHR41259">
    <property type="entry name" value="DOUBLE-STRAND BREAK REPAIR RAD50 ATPASE, PUTATIVE-RELATED"/>
    <property type="match status" value="1"/>
</dbReference>
<keyword evidence="2" id="KW-1133">Transmembrane helix</keyword>
<feature type="coiled-coil region" evidence="1">
    <location>
        <begin position="489"/>
        <end position="516"/>
    </location>
</feature>
<keyword evidence="4" id="KW-1185">Reference proteome</keyword>
<dbReference type="InterPro" id="IPR027417">
    <property type="entry name" value="P-loop_NTPase"/>
</dbReference>
<feature type="coiled-coil region" evidence="1">
    <location>
        <begin position="551"/>
        <end position="582"/>
    </location>
</feature>
<evidence type="ECO:0000256" key="2">
    <source>
        <dbReference type="SAM" id="Phobius"/>
    </source>
</evidence>
<feature type="coiled-coil region" evidence="1">
    <location>
        <begin position="228"/>
        <end position="269"/>
    </location>
</feature>
<feature type="transmembrane region" description="Helical" evidence="2">
    <location>
        <begin position="403"/>
        <end position="431"/>
    </location>
</feature>
<dbReference type="OrthoDB" id="9764467at2"/>
<gene>
    <name evidence="3" type="ORF">ERX46_06215</name>
</gene>
<keyword evidence="2" id="KW-0472">Membrane</keyword>
<accession>A0A4Q4KNI5</accession>
<dbReference type="EMBL" id="SETE01000002">
    <property type="protein sequence ID" value="RYM34965.1"/>
    <property type="molecule type" value="Genomic_DNA"/>
</dbReference>
<evidence type="ECO:0000313" key="3">
    <source>
        <dbReference type="EMBL" id="RYM34965.1"/>
    </source>
</evidence>
<dbReference type="Gene3D" id="3.40.50.300">
    <property type="entry name" value="P-loop containing nucleotide triphosphate hydrolases"/>
    <property type="match status" value="2"/>
</dbReference>
<evidence type="ECO:0008006" key="5">
    <source>
        <dbReference type="Google" id="ProtNLM"/>
    </source>
</evidence>
<dbReference type="PANTHER" id="PTHR41259:SF1">
    <property type="entry name" value="DOUBLE-STRAND BREAK REPAIR RAD50 ATPASE, PUTATIVE-RELATED"/>
    <property type="match status" value="1"/>
</dbReference>
<keyword evidence="1" id="KW-0175">Coiled coil</keyword>
<evidence type="ECO:0000313" key="4">
    <source>
        <dbReference type="Proteomes" id="UP000293952"/>
    </source>
</evidence>
<dbReference type="SUPFAM" id="SSF52540">
    <property type="entry name" value="P-loop containing nucleoside triphosphate hydrolases"/>
    <property type="match status" value="1"/>
</dbReference>
<evidence type="ECO:0000256" key="1">
    <source>
        <dbReference type="SAM" id="Coils"/>
    </source>
</evidence>
<feature type="coiled-coil region" evidence="1">
    <location>
        <begin position="697"/>
        <end position="758"/>
    </location>
</feature>
<keyword evidence="2" id="KW-0812">Transmembrane</keyword>
<comment type="caution">
    <text evidence="3">The sequence shown here is derived from an EMBL/GenBank/DDBJ whole genome shotgun (WGS) entry which is preliminary data.</text>
</comment>
<dbReference type="RefSeq" id="WP_130092973.1">
    <property type="nucleotide sequence ID" value="NZ_SETE01000002.1"/>
</dbReference>
<name>A0A4Q4KNI5_9FLAO</name>
<dbReference type="Proteomes" id="UP000293952">
    <property type="component" value="Unassembled WGS sequence"/>
</dbReference>
<feature type="coiled-coil region" evidence="1">
    <location>
        <begin position="146"/>
        <end position="183"/>
    </location>
</feature>
<dbReference type="AlphaFoldDB" id="A0A4Q4KNI5"/>
<sequence length="1140" mass="130186">MPGFPSGMESLNDLAANVNIITGPNASGKSSTARAIQELIWHNNTKGLRLQGSVKIDNDAWEIDIDSGRIRTERNGIDEQLKGLPSLEGHKRYLLALHNFVEGDENDLAKEIAKQSIGGFDLDAAQNELGYSDRIQNLGATDFKKFKDSENKYRAIREEQKSLKREEDSLVQLRSQKEKAEIANKLNEFYTKVAEYLESKLIYNQLTDQINEFPESITKLTGNEHNQIQEYEKEIEECVIKIDKASAEIEKSKNELKKLTISASGIEEKTILEIQERLEKLGDLDRNIADFKSQIIQEKIKEKTALNSVDDSIDPSEWKNLNIQDVTGLDKMLRDAHQALGENRFLNSEIDLLEVEAKKFQKENLKSETYTYGIKTLAEWLKDPTDSKGIPLKTVIVISTSGIIAAIVTYFIGWIGILLGILLFIAAYLFAKSANGNGSNSLDIRENDFKKSGLKSPSSWDNENVANRIDELIAQLSDGKESERIGQRLKDCQSKLKNLQIRMDSLNAVRQHWIEKLQAAPGFPESSSNDFSSLYWFLTHVKNWQEAFIQRKALEVKSSEAKEQYENELNKINALFNNSNLTETKDIIEAKATFSELKKEEIIRRNETQIIQQKEEGINELSNLKKKSNERRLSIFQTIGIDEKDKDSIQELIKQLAGFKLLEKDFYSSEQAFLKLESQLHAHSLFNDYEEEIKGLAIDEAKEKANLNKEIANKKEEIQNEIVGIETLINDKKKGHELEDLLTEKEEALDELHLLYERNLASTTGELIISELKKETQNKNRPEVFKRANEIFNKITLGRYELKLNEKEGSSFEANDKVLKRSYNLSELSTGTRVQLLLSVRLAYVETVESAIKLPLLADELLANSDDERAKAIIEALIEISREGRQVFYFTAQADEVGKWMAHLAPTDLEYKVIQLNSKGNEIYNADQFQPELSNLIFTQDIPKPIGKSHKEYGGILAVPAFNLLTQENSELHLWYLIEDLELLYSALNRGLKTWGQLESYHKNNGKIEHFDEVIFNQLSDQITVLNRFQELHKVGRSKQIDRSILQDSGAISSSFIDKVSEKVIELKGDPVLLIQALRSGEILRFRSDSADELEHYLLTERFIDDNEILENEDILVRMQALISNLDLQAEDIERFLKRI</sequence>
<proteinExistence type="predicted"/>
<organism evidence="3 4">
    <name type="scientific">Brumimicrobium glaciale</name>
    <dbReference type="NCBI Taxonomy" id="200475"/>
    <lineage>
        <taxon>Bacteria</taxon>
        <taxon>Pseudomonadati</taxon>
        <taxon>Bacteroidota</taxon>
        <taxon>Flavobacteriia</taxon>
        <taxon>Flavobacteriales</taxon>
        <taxon>Crocinitomicaceae</taxon>
        <taxon>Brumimicrobium</taxon>
    </lineage>
</organism>